<sequence length="153" mass="16699">MSERKPSYTRFALAIVFVLVPIGYLAVTGARDKDIASYYKTIQEIQTMGPEVYEKRLRVAGTVAEGSIKRQGTRVEFTLEEQGKTLNVSYIGTEAPPDTFKDKSQALAEGKMGRDGVFHAQKIQAKCASKYAPKQDGTTPTNTAQSGSAQPSM</sequence>
<evidence type="ECO:0000256" key="6">
    <source>
        <dbReference type="SAM" id="Phobius"/>
    </source>
</evidence>
<evidence type="ECO:0000256" key="5">
    <source>
        <dbReference type="SAM" id="MobiDB-lite"/>
    </source>
</evidence>
<dbReference type="AlphaFoldDB" id="Q1IP94"/>
<dbReference type="eggNOG" id="COG2332">
    <property type="taxonomic scope" value="Bacteria"/>
</dbReference>
<keyword evidence="2" id="KW-0408">Iron</keyword>
<keyword evidence="6" id="KW-0812">Transmembrane</keyword>
<dbReference type="Gene3D" id="2.40.50.140">
    <property type="entry name" value="Nucleic acid-binding proteins"/>
    <property type="match status" value="1"/>
</dbReference>
<dbReference type="STRING" id="204669.Acid345_2305"/>
<evidence type="ECO:0000313" key="7">
    <source>
        <dbReference type="EMBL" id="ABF41306.1"/>
    </source>
</evidence>
<organism evidence="7 8">
    <name type="scientific">Koribacter versatilis (strain Ellin345)</name>
    <dbReference type="NCBI Taxonomy" id="204669"/>
    <lineage>
        <taxon>Bacteria</taxon>
        <taxon>Pseudomonadati</taxon>
        <taxon>Acidobacteriota</taxon>
        <taxon>Terriglobia</taxon>
        <taxon>Terriglobales</taxon>
        <taxon>Candidatus Korobacteraceae</taxon>
        <taxon>Candidatus Korobacter</taxon>
    </lineage>
</organism>
<keyword evidence="2" id="KW-0479">Metal-binding</keyword>
<comment type="subcellular location">
    <subcellularLocation>
        <location evidence="1">Membrane</location>
    </subcellularLocation>
</comment>
<dbReference type="Pfam" id="PF03100">
    <property type="entry name" value="CcmE"/>
    <property type="match status" value="1"/>
</dbReference>
<dbReference type="GO" id="GO:0017004">
    <property type="term" value="P:cytochrome complex assembly"/>
    <property type="evidence" value="ECO:0007669"/>
    <property type="project" value="UniProtKB-KW"/>
</dbReference>
<keyword evidence="4 6" id="KW-0472">Membrane</keyword>
<dbReference type="OrthoDB" id="121943at2"/>
<keyword evidence="2" id="KW-0349">Heme</keyword>
<keyword evidence="8" id="KW-1185">Reference proteome</keyword>
<evidence type="ECO:0000256" key="1">
    <source>
        <dbReference type="ARBA" id="ARBA00004370"/>
    </source>
</evidence>
<feature type="region of interest" description="Disordered" evidence="5">
    <location>
        <begin position="129"/>
        <end position="153"/>
    </location>
</feature>
<dbReference type="RefSeq" id="WP_011523107.1">
    <property type="nucleotide sequence ID" value="NC_008009.1"/>
</dbReference>
<evidence type="ECO:0000313" key="8">
    <source>
        <dbReference type="Proteomes" id="UP000002432"/>
    </source>
</evidence>
<evidence type="ECO:0000256" key="3">
    <source>
        <dbReference type="ARBA" id="ARBA00022748"/>
    </source>
</evidence>
<dbReference type="EnsemblBacteria" id="ABF41306">
    <property type="protein sequence ID" value="ABF41306"/>
    <property type="gene ID" value="Acid345_2305"/>
</dbReference>
<dbReference type="EMBL" id="CP000360">
    <property type="protein sequence ID" value="ABF41306.1"/>
    <property type="molecule type" value="Genomic_DNA"/>
</dbReference>
<dbReference type="GO" id="GO:0017003">
    <property type="term" value="P:protein-heme linkage"/>
    <property type="evidence" value="ECO:0007669"/>
    <property type="project" value="InterPro"/>
</dbReference>
<evidence type="ECO:0000256" key="4">
    <source>
        <dbReference type="ARBA" id="ARBA00023136"/>
    </source>
</evidence>
<reference evidence="7 8" key="1">
    <citation type="journal article" date="2009" name="Appl. Environ. Microbiol.">
        <title>Three genomes from the phylum Acidobacteria provide insight into the lifestyles of these microorganisms in soils.</title>
        <authorList>
            <person name="Ward N.L."/>
            <person name="Challacombe J.F."/>
            <person name="Janssen P.H."/>
            <person name="Henrissat B."/>
            <person name="Coutinho P.M."/>
            <person name="Wu M."/>
            <person name="Xie G."/>
            <person name="Haft D.H."/>
            <person name="Sait M."/>
            <person name="Badger J."/>
            <person name="Barabote R.D."/>
            <person name="Bradley B."/>
            <person name="Brettin T.S."/>
            <person name="Brinkac L.M."/>
            <person name="Bruce D."/>
            <person name="Creasy T."/>
            <person name="Daugherty S.C."/>
            <person name="Davidsen T.M."/>
            <person name="DeBoy R.T."/>
            <person name="Detter J.C."/>
            <person name="Dodson R.J."/>
            <person name="Durkin A.S."/>
            <person name="Ganapathy A."/>
            <person name="Gwinn-Giglio M."/>
            <person name="Han C.S."/>
            <person name="Khouri H."/>
            <person name="Kiss H."/>
            <person name="Kothari S.P."/>
            <person name="Madupu R."/>
            <person name="Nelson K.E."/>
            <person name="Nelson W.C."/>
            <person name="Paulsen I."/>
            <person name="Penn K."/>
            <person name="Ren Q."/>
            <person name="Rosovitz M.J."/>
            <person name="Selengut J.D."/>
            <person name="Shrivastava S."/>
            <person name="Sullivan S.A."/>
            <person name="Tapia R."/>
            <person name="Thompson L.S."/>
            <person name="Watkins K.L."/>
            <person name="Yang Q."/>
            <person name="Yu C."/>
            <person name="Zafar N."/>
            <person name="Zhou L."/>
            <person name="Kuske C.R."/>
        </authorList>
    </citation>
    <scope>NUCLEOTIDE SEQUENCE [LARGE SCALE GENOMIC DNA]</scope>
    <source>
        <strain evidence="7 8">Ellin345</strain>
    </source>
</reference>
<protein>
    <submittedName>
        <fullName evidence="7">Cytochrome c-type biogenesis protein, CcmE-like protein</fullName>
    </submittedName>
</protein>
<dbReference type="InterPro" id="IPR004329">
    <property type="entry name" value="CcmE"/>
</dbReference>
<accession>Q1IP94</accession>
<gene>
    <name evidence="7" type="ordered locus">Acid345_2305</name>
</gene>
<evidence type="ECO:0000256" key="2">
    <source>
        <dbReference type="ARBA" id="ARBA00022617"/>
    </source>
</evidence>
<keyword evidence="6" id="KW-1133">Transmembrane helix</keyword>
<feature type="compositionally biased region" description="Polar residues" evidence="5">
    <location>
        <begin position="136"/>
        <end position="153"/>
    </location>
</feature>
<dbReference type="InterPro" id="IPR012340">
    <property type="entry name" value="NA-bd_OB-fold"/>
</dbReference>
<dbReference type="InterPro" id="IPR036127">
    <property type="entry name" value="CcmE-like_sf"/>
</dbReference>
<feature type="transmembrane region" description="Helical" evidence="6">
    <location>
        <begin position="7"/>
        <end position="27"/>
    </location>
</feature>
<name>Q1IP94_KORVE</name>
<proteinExistence type="predicted"/>
<dbReference type="GO" id="GO:0005886">
    <property type="term" value="C:plasma membrane"/>
    <property type="evidence" value="ECO:0007669"/>
    <property type="project" value="InterPro"/>
</dbReference>
<keyword evidence="3" id="KW-0201">Cytochrome c-type biogenesis</keyword>
<dbReference type="Proteomes" id="UP000002432">
    <property type="component" value="Chromosome"/>
</dbReference>
<dbReference type="SUPFAM" id="SSF82093">
    <property type="entry name" value="Heme chaperone CcmE"/>
    <property type="match status" value="1"/>
</dbReference>
<dbReference type="HOGENOM" id="CLU_079503_3_2_0"/>
<dbReference type="GO" id="GO:0020037">
    <property type="term" value="F:heme binding"/>
    <property type="evidence" value="ECO:0007669"/>
    <property type="project" value="InterPro"/>
</dbReference>
<dbReference type="KEGG" id="aba:Acid345_2305"/>